<dbReference type="EMBL" id="JARTFS010000018">
    <property type="protein sequence ID" value="MED4403552.1"/>
    <property type="molecule type" value="Genomic_DNA"/>
</dbReference>
<organism evidence="1 2">
    <name type="scientific">Metabacillus fastidiosus</name>
    <dbReference type="NCBI Taxonomy" id="1458"/>
    <lineage>
        <taxon>Bacteria</taxon>
        <taxon>Bacillati</taxon>
        <taxon>Bacillota</taxon>
        <taxon>Bacilli</taxon>
        <taxon>Bacillales</taxon>
        <taxon>Bacillaceae</taxon>
        <taxon>Metabacillus</taxon>
    </lineage>
</organism>
<evidence type="ECO:0000313" key="2">
    <source>
        <dbReference type="Proteomes" id="UP001342826"/>
    </source>
</evidence>
<comment type="caution">
    <text evidence="1">The sequence shown here is derived from an EMBL/GenBank/DDBJ whole genome shotgun (WGS) entry which is preliminary data.</text>
</comment>
<dbReference type="RefSeq" id="WP_328015787.1">
    <property type="nucleotide sequence ID" value="NZ_JARTFS010000018.1"/>
</dbReference>
<accession>A0ABU6P2F9</accession>
<evidence type="ECO:0000313" key="1">
    <source>
        <dbReference type="EMBL" id="MED4403552.1"/>
    </source>
</evidence>
<proteinExistence type="predicted"/>
<gene>
    <name evidence="1" type="ORF">P9271_19780</name>
</gene>
<dbReference type="Proteomes" id="UP001342826">
    <property type="component" value="Unassembled WGS sequence"/>
</dbReference>
<name>A0ABU6P2F9_9BACI</name>
<reference evidence="1 2" key="1">
    <citation type="submission" date="2023-03" db="EMBL/GenBank/DDBJ databases">
        <title>Bacillus Genome Sequencing.</title>
        <authorList>
            <person name="Dunlap C."/>
        </authorList>
    </citation>
    <scope>NUCLEOTIDE SEQUENCE [LARGE SCALE GENOMIC DNA]</scope>
    <source>
        <strain evidence="1 2">NRS-1717</strain>
    </source>
</reference>
<sequence length="293" mass="34068">MKLPALILGGAFKKQGLLNSNIERHSRPNHKDLNEKYFRPSKLPALNKRNLSYSIGEKDSIQIELPKQFMLTPRDTIINYFSILREAAHLSDNIAGGCGTVGMATLPYPVVYNFLTIEYQKRVNYKNFFNSFRNIGHINLVKLKRVRNGKEKWEYFAEIETIEGSLKGLTYFAYYYSFITIIRENDVYKIDDLHFYGEDFLCAPYHGWSHDAEAVVDIKYGNWCKLVSRRYPTVQNGYVKNIFFKGTDGNDYLFIFFELTNGTDIEIAQYRRGLDGGWIEIKIDPEKCLEPVQ</sequence>
<protein>
    <submittedName>
        <fullName evidence="1">Uncharacterized protein</fullName>
    </submittedName>
</protein>
<keyword evidence="2" id="KW-1185">Reference proteome</keyword>